<dbReference type="Proteomes" id="UP001338309">
    <property type="component" value="Unassembled WGS sequence"/>
</dbReference>
<dbReference type="SUPFAM" id="SSF55129">
    <property type="entry name" value="Ribosomal protein L30p/L7e"/>
    <property type="match status" value="1"/>
</dbReference>
<gene>
    <name evidence="5 7" type="primary">rpmD</name>
    <name evidence="7" type="ORF">Aconfl_08970</name>
</gene>
<dbReference type="GO" id="GO:0005840">
    <property type="term" value="C:ribosome"/>
    <property type="evidence" value="ECO:0007669"/>
    <property type="project" value="UniProtKB-KW"/>
</dbReference>
<keyword evidence="4 5" id="KW-0687">Ribonucleoprotein</keyword>
<dbReference type="InterPro" id="IPR016082">
    <property type="entry name" value="Ribosomal_uL30_ferredoxin-like"/>
</dbReference>
<name>A0ABQ6PJY0_9BACT</name>
<evidence type="ECO:0000256" key="5">
    <source>
        <dbReference type="HAMAP-Rule" id="MF_01371"/>
    </source>
</evidence>
<keyword evidence="8" id="KW-1185">Reference proteome</keyword>
<evidence type="ECO:0000256" key="1">
    <source>
        <dbReference type="ARBA" id="ARBA00007594"/>
    </source>
</evidence>
<dbReference type="PANTHER" id="PTHR15892">
    <property type="entry name" value="MITOCHONDRIAL RIBOSOMAL PROTEIN L30"/>
    <property type="match status" value="1"/>
</dbReference>
<dbReference type="InterPro" id="IPR036919">
    <property type="entry name" value="Ribo_uL30_ferredoxin-like_sf"/>
</dbReference>
<proteinExistence type="inferred from homology"/>
<dbReference type="PANTHER" id="PTHR15892:SF2">
    <property type="entry name" value="LARGE RIBOSOMAL SUBUNIT PROTEIN UL30M"/>
    <property type="match status" value="1"/>
</dbReference>
<evidence type="ECO:0000313" key="8">
    <source>
        <dbReference type="Proteomes" id="UP001338309"/>
    </source>
</evidence>
<accession>A0ABQ6PJY0</accession>
<keyword evidence="3 5" id="KW-0689">Ribosomal protein</keyword>
<evidence type="ECO:0000256" key="2">
    <source>
        <dbReference type="ARBA" id="ARBA00011838"/>
    </source>
</evidence>
<evidence type="ECO:0000256" key="3">
    <source>
        <dbReference type="ARBA" id="ARBA00022980"/>
    </source>
</evidence>
<dbReference type="Pfam" id="PF00327">
    <property type="entry name" value="Ribosomal_L30"/>
    <property type="match status" value="1"/>
</dbReference>
<comment type="subunit">
    <text evidence="2 5">Part of the 50S ribosomal subunit.</text>
</comment>
<dbReference type="InterPro" id="IPR005996">
    <property type="entry name" value="Ribosomal_uL30_bac-type"/>
</dbReference>
<dbReference type="NCBIfam" id="TIGR01308">
    <property type="entry name" value="rpmD_bact"/>
    <property type="match status" value="1"/>
</dbReference>
<dbReference type="RefSeq" id="WP_338223022.1">
    <property type="nucleotide sequence ID" value="NZ_BTPD01000002.1"/>
</dbReference>
<dbReference type="PIRSF" id="PIRSF002211">
    <property type="entry name" value="Ribosomal_L30_bac-type"/>
    <property type="match status" value="1"/>
</dbReference>
<comment type="similarity">
    <text evidence="1 5">Belongs to the universal ribosomal protein uL30 family.</text>
</comment>
<comment type="caution">
    <text evidence="7">The sequence shown here is derived from an EMBL/GenBank/DDBJ whole genome shotgun (WGS) entry which is preliminary data.</text>
</comment>
<reference evidence="7 8" key="1">
    <citation type="submission" date="2023-08" db="EMBL/GenBank/DDBJ databases">
        <title>Draft genome sequence of Algoriphagus confluentis.</title>
        <authorList>
            <person name="Takatani N."/>
            <person name="Hosokawa M."/>
            <person name="Sawabe T."/>
        </authorList>
    </citation>
    <scope>NUCLEOTIDE SEQUENCE [LARGE SCALE GENOMIC DNA]</scope>
    <source>
        <strain evidence="7 8">NBRC 111222</strain>
    </source>
</reference>
<protein>
    <recommendedName>
        <fullName evidence="5">Large ribosomal subunit protein uL30</fullName>
    </recommendedName>
</protein>
<evidence type="ECO:0000259" key="6">
    <source>
        <dbReference type="Pfam" id="PF00327"/>
    </source>
</evidence>
<dbReference type="Gene3D" id="3.30.1390.20">
    <property type="entry name" value="Ribosomal protein L30, ferredoxin-like fold domain"/>
    <property type="match status" value="1"/>
</dbReference>
<dbReference type="CDD" id="cd01658">
    <property type="entry name" value="Ribosomal_L30"/>
    <property type="match status" value="1"/>
</dbReference>
<sequence>MAKIKITQVKSTIKRPKDQKATVLALGLGRISKSVIVENTPQIAGMVNKVNHLVKVEEA</sequence>
<evidence type="ECO:0000313" key="7">
    <source>
        <dbReference type="EMBL" id="GMQ28254.1"/>
    </source>
</evidence>
<dbReference type="EMBL" id="BTPD01000002">
    <property type="protein sequence ID" value="GMQ28254.1"/>
    <property type="molecule type" value="Genomic_DNA"/>
</dbReference>
<feature type="domain" description="Large ribosomal subunit protein uL30-like ferredoxin-like fold" evidence="6">
    <location>
        <begin position="4"/>
        <end position="54"/>
    </location>
</feature>
<dbReference type="HAMAP" id="MF_01371_B">
    <property type="entry name" value="Ribosomal_uL30_B"/>
    <property type="match status" value="1"/>
</dbReference>
<organism evidence="7 8">
    <name type="scientific">Algoriphagus confluentis</name>
    <dbReference type="NCBI Taxonomy" id="1697556"/>
    <lineage>
        <taxon>Bacteria</taxon>
        <taxon>Pseudomonadati</taxon>
        <taxon>Bacteroidota</taxon>
        <taxon>Cytophagia</taxon>
        <taxon>Cytophagales</taxon>
        <taxon>Cyclobacteriaceae</taxon>
        <taxon>Algoriphagus</taxon>
    </lineage>
</organism>
<evidence type="ECO:0000256" key="4">
    <source>
        <dbReference type="ARBA" id="ARBA00023274"/>
    </source>
</evidence>